<comment type="caution">
    <text evidence="11">The sequence shown here is derived from an EMBL/GenBank/DDBJ whole genome shotgun (WGS) entry which is preliminary data.</text>
</comment>
<feature type="compositionally biased region" description="Basic and acidic residues" evidence="8">
    <location>
        <begin position="2683"/>
        <end position="2695"/>
    </location>
</feature>
<evidence type="ECO:0000256" key="2">
    <source>
        <dbReference type="ARBA" id="ARBA00022729"/>
    </source>
</evidence>
<dbReference type="InterPro" id="IPR018097">
    <property type="entry name" value="EGF_Ca-bd_CS"/>
</dbReference>
<feature type="transmembrane region" description="Helical" evidence="9">
    <location>
        <begin position="3843"/>
        <end position="3866"/>
    </location>
</feature>
<dbReference type="InterPro" id="IPR002859">
    <property type="entry name" value="PKD/REJ-like"/>
</dbReference>
<dbReference type="EMBL" id="LGRX02008853">
    <property type="protein sequence ID" value="KAK3272664.1"/>
    <property type="molecule type" value="Genomic_DNA"/>
</dbReference>
<dbReference type="InterPro" id="IPR000742">
    <property type="entry name" value="EGF"/>
</dbReference>
<feature type="transmembrane region" description="Helical" evidence="9">
    <location>
        <begin position="3677"/>
        <end position="3700"/>
    </location>
</feature>
<dbReference type="SMART" id="SM00179">
    <property type="entry name" value="EGF_CA"/>
    <property type="match status" value="5"/>
</dbReference>
<dbReference type="SMART" id="SM00181">
    <property type="entry name" value="EGF"/>
    <property type="match status" value="13"/>
</dbReference>
<dbReference type="SUPFAM" id="SSF57184">
    <property type="entry name" value="Growth factor receptor domain"/>
    <property type="match status" value="1"/>
</dbReference>
<dbReference type="Gene3D" id="2.10.25.10">
    <property type="entry name" value="Laminin"/>
    <property type="match status" value="5"/>
</dbReference>
<feature type="compositionally biased region" description="Low complexity" evidence="8">
    <location>
        <begin position="3018"/>
        <end position="3032"/>
    </location>
</feature>
<gene>
    <name evidence="11" type="ORF">CYMTET_19055</name>
</gene>
<evidence type="ECO:0000256" key="6">
    <source>
        <dbReference type="ARBA" id="ARBA00023180"/>
    </source>
</evidence>
<evidence type="ECO:0000256" key="3">
    <source>
        <dbReference type="ARBA" id="ARBA00022737"/>
    </source>
</evidence>
<dbReference type="FunFam" id="2.10.25.10:FF:000038">
    <property type="entry name" value="Fibrillin 2"/>
    <property type="match status" value="1"/>
</dbReference>
<feature type="compositionally biased region" description="Polar residues" evidence="8">
    <location>
        <begin position="3033"/>
        <end position="3043"/>
    </location>
</feature>
<keyword evidence="9" id="KW-0812">Transmembrane</keyword>
<keyword evidence="3" id="KW-0677">Repeat</keyword>
<evidence type="ECO:0000256" key="4">
    <source>
        <dbReference type="ARBA" id="ARBA00022837"/>
    </source>
</evidence>
<feature type="region of interest" description="Disordered" evidence="8">
    <location>
        <begin position="3012"/>
        <end position="3058"/>
    </location>
</feature>
<dbReference type="Gene3D" id="2.90.20.10">
    <property type="entry name" value="Plasmodium vivax P25 domain"/>
    <property type="match status" value="1"/>
</dbReference>
<sequence>MEATNIATLEAWGLATAPGTGVNMSWSASSFSYPTLSPILCGFTSGSWALSGLVTFQSLNAGLVNTLSGTLHARCNAPPPPLPRPPSYFPTTFSPTTSPATFEPTAYPTTLIPTFSPTATTSTPTTTPTTNAPTVTTLAPTDTPTTSSPTGTPTTEAPITAAPSLTPTVAPPCPPLPPTGAEMSSELTFSPATAEEVTADVEAEAVLLISQSAGVDTSQVTFTLSEGARHRRARQLRQSSVAVALEVIFYLNDLEVDRVRNKSAADPDAFITTVMNNPDSLFAAATEAFLKKCAAECVSVEVSANATEGWLCLGCPTGFEGNGTHCKDEDECHTDNGGCDARTTCSNLYGSRSCGLCPQGFTGNGAPEMGGCVDTDECSVSNGGCDFRSICFNEPGGFYCGDCPSGFSGTGDTECVDINECLDETACDELTICTNLPGDYSCTACPAGYSGTGKTGCSFFTSCEGDPCDPLTQCSVENDRVTCSDCPLGYSGSGFVGCTEIDGCAATAEAPNGPCFPGVACTDVPAPGLGFACAGCPEGYVGEYGVGELGCKLDLCPLGNACSTDPQVTCTMVTATDLSCGSCPRGYAGDGYVSGGSPGCVDVDECALNNPCDPLVTCTNLPGGVECGVCPEGFAGTGLAGCQEITGSCAERNGGCWTNGKVSAECSDVDAEGMQLASPVCGRCPAGYEDSPGSALGTACVDIDGCAVPAGAPGHCAEGSTCLDVAAPGTGLTCSECFITFTGDGYNPERYPGSEGCYPDACFTSNGGCSTNPAVKCTNVRDAMNGRVCGPGCPVGYTDVYGDATVCEDEKSCELYPCFSSVLLDPPVSVACRDLPAPATGPDGRVCGPCPEGFTGDGATCTDIDECLVDNGGCFVDAALVPPVKTSCTNAFMDRLNPKGRKCGPCPDGYKGSGDTECIWVEVCGAGDSTSSNGGCWVGQGEYSGLATTCTDLPDQGGTECGPCPAGMRSPDGTGATGCVEVDACLETPCFAGVSCVDYKAFEEPPTGRRCTYEAFDPTVDGVAAFDWTCPEGYKGDGVDCVACSMLVRITNATVVDGATNRAGWNLDKTLQVMGQLTGLDSPACTDLQGTYFRWVASVSDGSELVLGEINKASTRTLTVFKSQLKVKRNYIISFQGILRGNPAVTGAAALPFYVKSLPIASSMTGGDVVTGDRAAVIINASGTYDPDGQPGEIAFSWRCRIDGSTSKCMTRSPADPTIGEPLPSSLASPVLNLTMLGGGGGDPINYTFTLTATKGDRSTVVSTRLSIFQGGAPVPSIAALVCSQPPCKANPDTKLTLRASVASDDPAHLWTLWSVEAEPEENAFEISSETCLTSPYNRDLVVRPNVMKEHTVYTFTLTATDRIGPSSAKLMVTVNSPPTSGSLAVEPTEGTELDTNFRLTAVAWVDEDKPLRYRLHYRVPGVPGAKPGEGAFKALGADYSPAFEQVTVLPQAGLVEHSFQVTVRLSVIDNFDAVGQFEVNVTVRPQAVLVTDNVLKSAVIASLSGDTDNVMTLVLGSSQALQEHAAYNADSDGEAANAAMPPPSQDTEDYGSMDFVFISMGRRRRRVLLSAAEANRTMSNSTAEDPIGNQTEKAAQVSLMVNLMGVALDDAFRTADSAAGMSGVLESVLNDPLQLTDESQTSALGMYSSMSSGTAVYSTMADSVCSGLSSLNVANSQSAARRRRHLLQADADPELHAEATAAAAQRASEVVQVLADLGGSMLSGAVADEVPVSTHSPTLAMKVGRTRADLPDSTLYAAPVDTGDGSLNQVQFPASMGAALASAAEAVARRRRDLLLTSSDSDLDSESETDLEDEDVLPEQEVSLRVLTTSGEIHQSNASAPGYATSGAAGILSAGGVQQVVLGAGNAELAVSGLEEAIEIVMQLDEEQLASHKRRLLNSDDPVGRLECRFWSPVLDAYSTAGCVTLPNPAPAGAQLRWQTKNISSIEDISLAWEVGNHTMTRGCTEHFNAVLDPAIWGGRDAGYRKWAAPAGKDGVYVDNAGCQLIDNSSYPGGCRWQWTTSMFVGTDCVTAPALECLCTHLTDFKALENVDVGETGPPELEMVSGDQMLRVSAVDLLKSVVLLSVCFTIVGVGVAAALTSNTRQQAERQSILTALITQTGTGIYGFKNFGGTWTWSIFEEDRIKGIKRLSERLRRMQRNKLAETERKKINQRRDQLVLDIAKGRLNQKQRRAQLLMFTASEQTDIMRASHAAKMIYQMNLSHPFEDLLKARAEGSEQAIRHAELILTAKWVKRWKRRMEETRLMLDISHGRLTRKEQIVALGLLRKPERKRILERIMMTKTLMKIKRLMSSPLEQLLKARACGDAISVRKAESLLAQKVIRRWKSRTGIQDHSSAAHETDLKEMTSRHQLSLLMPLSDQEDGPYGDGKRERLFSLRRLRDTLNSFRVESGEVEVDHKPKRERIMSMKRIREISLSWLRLTDVIKSEGPPEDQSEDRNDNWLMQTEDQSVDRNDNWLMQTEDQSVDRNDNWLMQTEEGDLADAGGSEKSEAAMLPGPECSLPQTMKDDASINADSTVSMPTSPSPIESLEDAGSSVQISGASAVCEGRSPSWGNCPGEREEAETSGESLRNLHRRISSEGPTAKEDGSSAVTASACLAPSPEDRKVAGNAELPKRRIRNAPWQLGPVPGPVMEGRGRNLGSRGEGPSKQPDARPGSRGTIARVDRGQSRDRKAPETSLASENITRHCQQPVVYAQDPLLNECPLQASISLTALPQGQVQLPVDRPPSKEAHPVCFEGIVPELEDIQMDNFSGEEVVDSMKVELLMNMLGSARGKDTLDKKMILPYDATPALIEWSEDEDDCAEEQHVLFKDGVRQCTPSGRDSALSMAHGGELEAQGGEDCLRQAASSPIPADAHQAALNMLGINTISMKQLSSPAAAKAKRVFKLGRSTDHLPRLGHNPHLGAVCTPPYITPRDAQVQEPPPPTPDDVQEDARRLDEEAHEWMRLAPPCILRQGLEASRQEEVEEAENEENEENEDCDTFAEDEMWRYEELSSPQGGRIRSRSNSSGIGRLSTTKDCTTSAGGKASPTARSPSSELQFSADVISDQQAPAYEEAGTVLPHFERYRERKGHARRDDRHMILAATYAEKLDPVSRFLLNRFIKDREEVKRARLQGRLQGAKNFMRRATIALLGKSHAKDAAAEDHITDAVGTVFSDPGVTRKRLRMLAVKLICFSKFVHMWRDFQDLHSSKSLCQLIGENMTNMSVALPVDALREMAFLHKCGGNRLKMQLKKSLLMLKEQHVMTHEEKVDRVKELFGAGMGGGGAGKQWSAGKGGAEDSLELPLERMLGTALVLAYIGVSRVVSPIQVETQITRAAQVKWELPTERPFVWYVDLFKVMLVSNRKMHGWYNRSVLWNLVLLQKSDGSYELTPALATALGAGDISPESLRLEASPDVDIFKLKESMPSLLMQALQGVKLRDTRLKVWATVCALECYKELPFGWVLNPGDIPSKQLTLGQLTEGYLLKQCEEFPQLAELLPGIRERAKQHVAFWKDHKLEAIKALRQESIDNQAASEAELSIMEQRMLRVKQNWDLLLGAMNKHPWACIYSVPSSAAFTRSQRILVEANKLLVMLFISMLLMYNRGNNCCASYKEWLGCEGATAATECHGKTTCSELYQVRDDRSFDAEVYERASETGQHPENFECRDFPDPNIITHKFYSILISVTIMTTISMLLVVMFSIGGNKPVPTHWTKKTKKKEKANEKRSGIYWLLSNGIFLLSLLSTRGDYVGRLLVRYFVHFSQFAERLGYTVARALHLLYERMKKIRTSIWFINEVLIKRRDPAAVLEALEVAEEKERERKRVSSHAATTFEVARTEMDSFSVQLAYVIIALVWALTIWFLLTFSKLIRDSMGDGVDTLMILNWLESVATDVILIHAMRALVIHVLLHKLREKKLIMQSKDTIVLEWYEDYIGKYLNTAYCLELENTIGEEMMTMDPAI</sequence>
<dbReference type="PROSITE" id="PS50026">
    <property type="entry name" value="EGF_3"/>
    <property type="match status" value="1"/>
</dbReference>
<protein>
    <recommendedName>
        <fullName evidence="10">EGF-like domain-containing protein</fullName>
    </recommendedName>
</protein>
<dbReference type="CDD" id="cd00054">
    <property type="entry name" value="EGF_CA"/>
    <property type="match status" value="4"/>
</dbReference>
<feature type="domain" description="EGF-like" evidence="10">
    <location>
        <begin position="602"/>
        <end position="643"/>
    </location>
</feature>
<dbReference type="Proteomes" id="UP001190700">
    <property type="component" value="Unassembled WGS sequence"/>
</dbReference>
<keyword evidence="12" id="KW-1185">Reference proteome</keyword>
<dbReference type="InterPro" id="IPR001881">
    <property type="entry name" value="EGF-like_Ca-bd_dom"/>
</dbReference>
<keyword evidence="5" id="KW-1015">Disulfide bond</keyword>
<proteinExistence type="predicted"/>
<evidence type="ECO:0000256" key="9">
    <source>
        <dbReference type="SAM" id="Phobius"/>
    </source>
</evidence>
<feature type="compositionally biased region" description="Polar residues" evidence="8">
    <location>
        <begin position="2536"/>
        <end position="2546"/>
    </location>
</feature>
<feature type="transmembrane region" description="Helical" evidence="9">
    <location>
        <begin position="3726"/>
        <end position="3743"/>
    </location>
</feature>
<keyword evidence="2" id="KW-0732">Signal</keyword>
<feature type="region of interest" description="Disordered" evidence="8">
    <location>
        <begin position="2536"/>
        <end position="2703"/>
    </location>
</feature>
<comment type="caution">
    <text evidence="7">Lacks conserved residue(s) required for the propagation of feature annotation.</text>
</comment>
<dbReference type="PANTHER" id="PTHR24039:SF28">
    <property type="entry name" value="EGF-LIKE DOMAIN-CONTAINING PROTEIN"/>
    <property type="match status" value="1"/>
</dbReference>
<dbReference type="Pfam" id="PF02010">
    <property type="entry name" value="REJ"/>
    <property type="match status" value="1"/>
</dbReference>
<evidence type="ECO:0000313" key="12">
    <source>
        <dbReference type="Proteomes" id="UP001190700"/>
    </source>
</evidence>
<name>A0AAE0G6Y4_9CHLO</name>
<evidence type="ECO:0000256" key="5">
    <source>
        <dbReference type="ARBA" id="ARBA00023157"/>
    </source>
</evidence>
<evidence type="ECO:0000256" key="1">
    <source>
        <dbReference type="ARBA" id="ARBA00022536"/>
    </source>
</evidence>
<dbReference type="InterPro" id="IPR009030">
    <property type="entry name" value="Growth_fac_rcpt_cys_sf"/>
</dbReference>
<feature type="region of interest" description="Disordered" evidence="8">
    <location>
        <begin position="2979"/>
        <end position="2999"/>
    </location>
</feature>
<reference evidence="11 12" key="1">
    <citation type="journal article" date="2015" name="Genome Biol. Evol.">
        <title>Comparative Genomics of a Bacterivorous Green Alga Reveals Evolutionary Causalities and Consequences of Phago-Mixotrophic Mode of Nutrition.</title>
        <authorList>
            <person name="Burns J.A."/>
            <person name="Paasch A."/>
            <person name="Narechania A."/>
            <person name="Kim E."/>
        </authorList>
    </citation>
    <scope>NUCLEOTIDE SEQUENCE [LARGE SCALE GENOMIC DNA]</scope>
    <source>
        <strain evidence="11 12">PLY_AMNH</strain>
    </source>
</reference>
<dbReference type="GO" id="GO:0005509">
    <property type="term" value="F:calcium ion binding"/>
    <property type="evidence" value="ECO:0007669"/>
    <property type="project" value="InterPro"/>
</dbReference>
<keyword evidence="6" id="KW-0325">Glycoprotein</keyword>
<keyword evidence="9" id="KW-1133">Transmembrane helix</keyword>
<organism evidence="11 12">
    <name type="scientific">Cymbomonas tetramitiformis</name>
    <dbReference type="NCBI Taxonomy" id="36881"/>
    <lineage>
        <taxon>Eukaryota</taxon>
        <taxon>Viridiplantae</taxon>
        <taxon>Chlorophyta</taxon>
        <taxon>Pyramimonadophyceae</taxon>
        <taxon>Pyramimonadales</taxon>
        <taxon>Pyramimonadaceae</taxon>
        <taxon>Cymbomonas</taxon>
    </lineage>
</organism>
<accession>A0AAE0G6Y4</accession>
<keyword evidence="4" id="KW-0106">Calcium</keyword>
<keyword evidence="1 7" id="KW-0245">EGF-like domain</keyword>
<evidence type="ECO:0000313" key="11">
    <source>
        <dbReference type="EMBL" id="KAK3272664.1"/>
    </source>
</evidence>
<dbReference type="PROSITE" id="PS01187">
    <property type="entry name" value="EGF_CA"/>
    <property type="match status" value="1"/>
</dbReference>
<evidence type="ECO:0000259" key="10">
    <source>
        <dbReference type="PROSITE" id="PS50026"/>
    </source>
</evidence>
<feature type="compositionally biased region" description="Acidic residues" evidence="8">
    <location>
        <begin position="2984"/>
        <end position="2999"/>
    </location>
</feature>
<keyword evidence="9" id="KW-0472">Membrane</keyword>
<feature type="region of interest" description="Disordered" evidence="8">
    <location>
        <begin position="115"/>
        <end position="156"/>
    </location>
</feature>
<feature type="region of interest" description="Disordered" evidence="8">
    <location>
        <begin position="2933"/>
        <end position="2957"/>
    </location>
</feature>
<evidence type="ECO:0000256" key="7">
    <source>
        <dbReference type="PROSITE-ProRule" id="PRU00076"/>
    </source>
</evidence>
<evidence type="ECO:0000256" key="8">
    <source>
        <dbReference type="SAM" id="MobiDB-lite"/>
    </source>
</evidence>
<dbReference type="PANTHER" id="PTHR24039">
    <property type="entry name" value="FIBRILLIN-RELATED"/>
    <property type="match status" value="1"/>
</dbReference>